<dbReference type="InterPro" id="IPR013766">
    <property type="entry name" value="Thioredoxin_domain"/>
</dbReference>
<keyword evidence="3" id="KW-0049">Antioxidant</keyword>
<evidence type="ECO:0000256" key="4">
    <source>
        <dbReference type="ARBA" id="ARBA00023002"/>
    </source>
</evidence>
<dbReference type="Proteomes" id="UP001281761">
    <property type="component" value="Unassembled WGS sequence"/>
</dbReference>
<evidence type="ECO:0000256" key="1">
    <source>
        <dbReference type="ARBA" id="ARBA00013017"/>
    </source>
</evidence>
<dbReference type="CDD" id="cd03017">
    <property type="entry name" value="PRX_BCP"/>
    <property type="match status" value="1"/>
</dbReference>
<dbReference type="GO" id="GO:0140824">
    <property type="term" value="F:thioredoxin-dependent peroxiredoxin activity"/>
    <property type="evidence" value="ECO:0007669"/>
    <property type="project" value="UniProtKB-EC"/>
</dbReference>
<sequence length="241" mass="27766">MLFQAFILLRTVFSLEIGEIPPDFTLIDQDANSITFSSLIGTGPIVVFFYHKDSKKWDQRELKGFKSYTARFQKKNATVLGISGDALTDHASISSKLGLKYSLLTDKNYSVKSAWGIPRFMLHKTARMTFVFNTNGELEYSYKSELWPWTHALKAYNAVKALKAGEHIWKVEEEEEHEGDHSVFVQLMEDMMEEAEQMTGDEEPYPAYVDYDIIEKQDEEEADTEELLKLLNTLVKHMQSK</sequence>
<comment type="similarity">
    <text evidence="8">Belongs to the peroxiredoxin family. BCP/PrxQ subfamily.</text>
</comment>
<name>A0ABQ9XHV1_9EUKA</name>
<evidence type="ECO:0000313" key="11">
    <source>
        <dbReference type="EMBL" id="KAK2951601.1"/>
    </source>
</evidence>
<evidence type="ECO:0000256" key="7">
    <source>
        <dbReference type="ARBA" id="ARBA00032824"/>
    </source>
</evidence>
<keyword evidence="2 11" id="KW-0575">Peroxidase</keyword>
<evidence type="ECO:0000313" key="12">
    <source>
        <dbReference type="Proteomes" id="UP001281761"/>
    </source>
</evidence>
<feature type="domain" description="Thioredoxin" evidence="10">
    <location>
        <begin position="15"/>
        <end position="161"/>
    </location>
</feature>
<dbReference type="Pfam" id="PF00578">
    <property type="entry name" value="AhpC-TSA"/>
    <property type="match status" value="1"/>
</dbReference>
<accession>A0ABQ9XHV1</accession>
<dbReference type="EMBL" id="JARBJD010000116">
    <property type="protein sequence ID" value="KAK2951601.1"/>
    <property type="molecule type" value="Genomic_DNA"/>
</dbReference>
<evidence type="ECO:0000256" key="8">
    <source>
        <dbReference type="ARBA" id="ARBA00038489"/>
    </source>
</evidence>
<dbReference type="EC" id="1.11.1.24" evidence="1"/>
<dbReference type="InterPro" id="IPR000866">
    <property type="entry name" value="AhpC/TSA"/>
</dbReference>
<dbReference type="Gene3D" id="3.40.30.10">
    <property type="entry name" value="Glutaredoxin"/>
    <property type="match status" value="1"/>
</dbReference>
<evidence type="ECO:0000256" key="2">
    <source>
        <dbReference type="ARBA" id="ARBA00022559"/>
    </source>
</evidence>
<dbReference type="InterPro" id="IPR050924">
    <property type="entry name" value="Peroxiredoxin_BCP/PrxQ"/>
</dbReference>
<comment type="caution">
    <text evidence="11">The sequence shown here is derived from an EMBL/GenBank/DDBJ whole genome shotgun (WGS) entry which is preliminary data.</text>
</comment>
<evidence type="ECO:0000256" key="5">
    <source>
        <dbReference type="ARBA" id="ARBA00023157"/>
    </source>
</evidence>
<organism evidence="11 12">
    <name type="scientific">Blattamonas nauphoetae</name>
    <dbReference type="NCBI Taxonomy" id="2049346"/>
    <lineage>
        <taxon>Eukaryota</taxon>
        <taxon>Metamonada</taxon>
        <taxon>Preaxostyla</taxon>
        <taxon>Oxymonadida</taxon>
        <taxon>Blattamonas</taxon>
    </lineage>
</organism>
<dbReference type="SUPFAM" id="SSF52833">
    <property type="entry name" value="Thioredoxin-like"/>
    <property type="match status" value="1"/>
</dbReference>
<dbReference type="PANTHER" id="PTHR42801:SF4">
    <property type="entry name" value="AHPC_TSA FAMILY PROTEIN"/>
    <property type="match status" value="1"/>
</dbReference>
<keyword evidence="5" id="KW-1015">Disulfide bond</keyword>
<keyword evidence="4 11" id="KW-0560">Oxidoreductase</keyword>
<proteinExistence type="inferred from homology"/>
<keyword evidence="6" id="KW-0676">Redox-active center</keyword>
<gene>
    <name evidence="11" type="ORF">BLNAU_13485</name>
</gene>
<dbReference type="PROSITE" id="PS51352">
    <property type="entry name" value="THIOREDOXIN_2"/>
    <property type="match status" value="1"/>
</dbReference>
<evidence type="ECO:0000256" key="3">
    <source>
        <dbReference type="ARBA" id="ARBA00022862"/>
    </source>
</evidence>
<dbReference type="PANTHER" id="PTHR42801">
    <property type="entry name" value="THIOREDOXIN-DEPENDENT PEROXIDE REDUCTASE"/>
    <property type="match status" value="1"/>
</dbReference>
<evidence type="ECO:0000256" key="6">
    <source>
        <dbReference type="ARBA" id="ARBA00023284"/>
    </source>
</evidence>
<evidence type="ECO:0000259" key="10">
    <source>
        <dbReference type="PROSITE" id="PS51352"/>
    </source>
</evidence>
<dbReference type="InterPro" id="IPR036249">
    <property type="entry name" value="Thioredoxin-like_sf"/>
</dbReference>
<reference evidence="11 12" key="1">
    <citation type="journal article" date="2022" name="bioRxiv">
        <title>Genomics of Preaxostyla Flagellates Illuminates Evolutionary Transitions and the Path Towards Mitochondrial Loss.</title>
        <authorList>
            <person name="Novak L.V.F."/>
            <person name="Treitli S.C."/>
            <person name="Pyrih J."/>
            <person name="Halakuc P."/>
            <person name="Pipaliya S.V."/>
            <person name="Vacek V."/>
            <person name="Brzon O."/>
            <person name="Soukal P."/>
            <person name="Eme L."/>
            <person name="Dacks J.B."/>
            <person name="Karnkowska A."/>
            <person name="Elias M."/>
            <person name="Hampl V."/>
        </authorList>
    </citation>
    <scope>NUCLEOTIDE SEQUENCE [LARGE SCALE GENOMIC DNA]</scope>
    <source>
        <strain evidence="11">NAU3</strain>
        <tissue evidence="11">Gut</tissue>
    </source>
</reference>
<comment type="catalytic activity">
    <reaction evidence="9">
        <text>a hydroperoxide + [thioredoxin]-dithiol = an alcohol + [thioredoxin]-disulfide + H2O</text>
        <dbReference type="Rhea" id="RHEA:62620"/>
        <dbReference type="Rhea" id="RHEA-COMP:10698"/>
        <dbReference type="Rhea" id="RHEA-COMP:10700"/>
        <dbReference type="ChEBI" id="CHEBI:15377"/>
        <dbReference type="ChEBI" id="CHEBI:29950"/>
        <dbReference type="ChEBI" id="CHEBI:30879"/>
        <dbReference type="ChEBI" id="CHEBI:35924"/>
        <dbReference type="ChEBI" id="CHEBI:50058"/>
        <dbReference type="EC" id="1.11.1.24"/>
    </reaction>
</comment>
<evidence type="ECO:0000256" key="9">
    <source>
        <dbReference type="ARBA" id="ARBA00049091"/>
    </source>
</evidence>
<keyword evidence="12" id="KW-1185">Reference proteome</keyword>
<protein>
    <recommendedName>
        <fullName evidence="1">thioredoxin-dependent peroxiredoxin</fullName>
        <ecNumber evidence="1">1.11.1.24</ecNumber>
    </recommendedName>
    <alternativeName>
        <fullName evidence="7">Thioredoxin peroxidase</fullName>
    </alternativeName>
</protein>